<dbReference type="InterPro" id="IPR008969">
    <property type="entry name" value="CarboxyPept-like_regulatory"/>
</dbReference>
<dbReference type="InterPro" id="IPR013784">
    <property type="entry name" value="Carb-bd-like_fold"/>
</dbReference>
<proteinExistence type="predicted"/>
<dbReference type="SUPFAM" id="SSF49452">
    <property type="entry name" value="Starch-binding domain-like"/>
    <property type="match status" value="1"/>
</dbReference>
<dbReference type="Pfam" id="PF13620">
    <property type="entry name" value="CarboxypepD_reg"/>
    <property type="match status" value="1"/>
</dbReference>
<evidence type="ECO:0000313" key="2">
    <source>
        <dbReference type="Proteomes" id="UP000246018"/>
    </source>
</evidence>
<evidence type="ECO:0000313" key="1">
    <source>
        <dbReference type="EMBL" id="PVG84463.1"/>
    </source>
</evidence>
<gene>
    <name evidence="1" type="ORF">DDE18_02305</name>
</gene>
<dbReference type="Gene3D" id="2.60.40.1120">
    <property type="entry name" value="Carboxypeptidase-like, regulatory domain"/>
    <property type="match status" value="1"/>
</dbReference>
<reference evidence="1 2" key="1">
    <citation type="submission" date="2018-04" db="EMBL/GenBank/DDBJ databases">
        <title>Genome of Nocardioides gansuensis WSJ-1.</title>
        <authorList>
            <person name="Wu S."/>
            <person name="Wang G."/>
        </authorList>
    </citation>
    <scope>NUCLEOTIDE SEQUENCE [LARGE SCALE GENOMIC DNA]</scope>
    <source>
        <strain evidence="1 2">WSJ-1</strain>
    </source>
</reference>
<organism evidence="1 2">
    <name type="scientific">Nocardioides gansuensis</name>
    <dbReference type="NCBI Taxonomy" id="2138300"/>
    <lineage>
        <taxon>Bacteria</taxon>
        <taxon>Bacillati</taxon>
        <taxon>Actinomycetota</taxon>
        <taxon>Actinomycetes</taxon>
        <taxon>Propionibacteriales</taxon>
        <taxon>Nocardioidaceae</taxon>
        <taxon>Nocardioides</taxon>
    </lineage>
</organism>
<comment type="caution">
    <text evidence="1">The sequence shown here is derived from an EMBL/GenBank/DDBJ whole genome shotgun (WGS) entry which is preliminary data.</text>
</comment>
<keyword evidence="2" id="KW-1185">Reference proteome</keyword>
<dbReference type="SUPFAM" id="SSF49464">
    <property type="entry name" value="Carboxypeptidase regulatory domain-like"/>
    <property type="match status" value="1"/>
</dbReference>
<dbReference type="EMBL" id="QDGZ01000001">
    <property type="protein sequence ID" value="PVG84463.1"/>
    <property type="molecule type" value="Genomic_DNA"/>
</dbReference>
<sequence>MGLAAPAHAAPVAVTTTLTDPAGNGLDGWVEITRLNADGTFAGFDFEPVSDGLVYMSLEPGSYKFEFSGQDGLFVPEYYNNKTTYDTADVVPVTGTTSLDPVQLAPRPVATGQVLSPTGRPVSAEVEVYDSTDGSFVDSVSTDEDGVFKFGVAEGSYKVLIDPDHTFVAEWWNNKPSLETADLVTVGAAGANFGVITVTRGGSINGRVTNAAGAPLERVLVTAGGYSDYTDANGVYLIEEVPSGSYGVRFSDPAAEYLPEYYSDKATEATSDQVAVGVDQAVGGVDAVLANDPAAAVDPATVDMSGTVTDSAGAPVIAATVRLIDTPADPADRETVVTLRTNRAGQWFATQLNERHAETEYKVSATDLFDREEGQYYRLSRFFGGAQAWENAKPVAVPAAHVNITLPLTGGISGTITSEAALPVEETWVRVVTEFENEDHGYVDVEDSGTYLTTNLEPGKYKVLFGDSGTAGFDERHAGEWYDNTTYAKAKVVTVTSGKTTGSINAALGKDLKALRKPEIEGNPYIDGKVTAYPGVWTAMTGTTFIYEWLVDGKVVATGQSLSLGTSYKNEKVVLRVTAENGDLDGTALVTSQRIEKKPKVKVKVSGSSASFTIKGKGVKAKKIKGSVVVKRIKDLDAYGAPKYAKAGKAKFANGKGKVPLKKLKKGKNKLVFFFEIKGKLGDATVNKTVKVRRR</sequence>
<dbReference type="GO" id="GO:0030246">
    <property type="term" value="F:carbohydrate binding"/>
    <property type="evidence" value="ECO:0007669"/>
    <property type="project" value="InterPro"/>
</dbReference>
<name>A0A2T8FFH1_9ACTN</name>
<protein>
    <submittedName>
        <fullName evidence="1">Uncharacterized protein</fullName>
    </submittedName>
</protein>
<accession>A0A2T8FFH1</accession>
<dbReference type="Proteomes" id="UP000246018">
    <property type="component" value="Unassembled WGS sequence"/>
</dbReference>
<dbReference type="AlphaFoldDB" id="A0A2T8FFH1"/>